<dbReference type="GO" id="GO:0016020">
    <property type="term" value="C:membrane"/>
    <property type="evidence" value="ECO:0007669"/>
    <property type="project" value="UniProtKB-SubCell"/>
</dbReference>
<dbReference type="PROSITE" id="PS50853">
    <property type="entry name" value="FN3"/>
    <property type="match status" value="1"/>
</dbReference>
<dbReference type="EMBL" id="KN608878">
    <property type="protein sequence ID" value="KHJ78804.1"/>
    <property type="molecule type" value="Genomic_DNA"/>
</dbReference>
<dbReference type="InterPro" id="IPR003961">
    <property type="entry name" value="FN3_dom"/>
</dbReference>
<protein>
    <submittedName>
        <fullName evidence="2">Fibronectin type III domain protein</fullName>
    </submittedName>
</protein>
<keyword evidence="3" id="KW-1185">Reference proteome</keyword>
<dbReference type="Gene3D" id="2.60.40.10">
    <property type="entry name" value="Immunoglobulins"/>
    <property type="match status" value="1"/>
</dbReference>
<organism evidence="2 3">
    <name type="scientific">Oesophagostomum dentatum</name>
    <name type="common">Nodular worm</name>
    <dbReference type="NCBI Taxonomy" id="61180"/>
    <lineage>
        <taxon>Eukaryota</taxon>
        <taxon>Metazoa</taxon>
        <taxon>Ecdysozoa</taxon>
        <taxon>Nematoda</taxon>
        <taxon>Chromadorea</taxon>
        <taxon>Rhabditida</taxon>
        <taxon>Rhabditina</taxon>
        <taxon>Rhabditomorpha</taxon>
        <taxon>Strongyloidea</taxon>
        <taxon>Strongylidae</taxon>
        <taxon>Oesophagostomum</taxon>
    </lineage>
</organism>
<dbReference type="OrthoDB" id="5783913at2759"/>
<evidence type="ECO:0000259" key="1">
    <source>
        <dbReference type="PROSITE" id="PS50853"/>
    </source>
</evidence>
<dbReference type="InterPro" id="IPR013783">
    <property type="entry name" value="Ig-like_fold"/>
</dbReference>
<dbReference type="PANTHER" id="PTHR46957:SF3">
    <property type="entry name" value="CYTOKINE RECEPTOR"/>
    <property type="match status" value="1"/>
</dbReference>
<evidence type="ECO:0000313" key="3">
    <source>
        <dbReference type="Proteomes" id="UP000053660"/>
    </source>
</evidence>
<feature type="domain" description="Fibronectin type-III" evidence="1">
    <location>
        <begin position="1"/>
        <end position="58"/>
    </location>
</feature>
<dbReference type="SUPFAM" id="SSF49265">
    <property type="entry name" value="Fibronectin type III"/>
    <property type="match status" value="1"/>
</dbReference>
<dbReference type="InterPro" id="IPR036116">
    <property type="entry name" value="FN3_sf"/>
</dbReference>
<name>A0A0B1S1I8_OESDE</name>
<gene>
    <name evidence="2" type="ORF">OESDEN_21572</name>
</gene>
<proteinExistence type="predicted"/>
<reference evidence="2 3" key="1">
    <citation type="submission" date="2014-03" db="EMBL/GenBank/DDBJ databases">
        <title>Draft genome of the hookworm Oesophagostomum dentatum.</title>
        <authorList>
            <person name="Mitreva M."/>
        </authorList>
    </citation>
    <scope>NUCLEOTIDE SEQUENCE [LARGE SCALE GENOMIC DNA]</scope>
    <source>
        <strain evidence="2 3">OD-Hann</strain>
    </source>
</reference>
<dbReference type="InterPro" id="IPR050713">
    <property type="entry name" value="RTP_Phos/Ushers"/>
</dbReference>
<accession>A0A0B1S1I8</accession>
<dbReference type="Proteomes" id="UP000053660">
    <property type="component" value="Unassembled WGS sequence"/>
</dbReference>
<sequence>MYHIKVFKIEKEALFKVKGLVPGVQYRFMVTAVGPNGRLGETLASPWAEVVNAAVPKTPSGPVVLRNGYNSDKGVTVHIEWPQTSEDPCYYTVQLSNSTTEVKTEIILDSSASLLMPHLEFQTQYTVAVTATSADRSQSSKPLSANFMSLQCKDVHGQGSLQCAPEPVSNLAVVVRPNGTAAISWQPSAEQENILFYQLILNALSQENGCRTRHETINLRATV</sequence>
<evidence type="ECO:0000313" key="2">
    <source>
        <dbReference type="EMBL" id="KHJ78804.1"/>
    </source>
</evidence>
<dbReference type="PANTHER" id="PTHR46957">
    <property type="entry name" value="CYTOKINE RECEPTOR"/>
    <property type="match status" value="1"/>
</dbReference>
<dbReference type="AlphaFoldDB" id="A0A0B1S1I8"/>